<evidence type="ECO:0000313" key="4">
    <source>
        <dbReference type="Proteomes" id="UP001229081"/>
    </source>
</evidence>
<dbReference type="Proteomes" id="UP001229081">
    <property type="component" value="Unassembled WGS sequence"/>
</dbReference>
<sequence length="148" mass="16450">MSTIVGDRWIAHRITAHRMHASGASRGVIAEHLGVTKRSVSRYLNLPCPDRPVPDSDEVELASFYMEGACGHFPELNWASRSLLMQAEVKEVCKHCPVLAKCRSYGLTNGRHDVGVWGAMTLAERQREIRRRQQTGSRPGRDDVAGVA</sequence>
<reference evidence="3" key="1">
    <citation type="submission" date="2023-06" db="EMBL/GenBank/DDBJ databases">
        <title>Identification of two novel mycobacterium reveal diversities and complexities of Mycobacterium gordonae clade.</title>
        <authorList>
            <person name="Matsumoto Y."/>
            <person name="Nakamura S."/>
            <person name="Motooka D."/>
            <person name="Fukushima K."/>
        </authorList>
    </citation>
    <scope>NUCLEOTIDE SEQUENCE</scope>
    <source>
        <strain evidence="3">TY812</strain>
    </source>
</reference>
<organism evidence="3 4">
    <name type="scientific">Mycobacterium paragordonae</name>
    <dbReference type="NCBI Taxonomy" id="1389713"/>
    <lineage>
        <taxon>Bacteria</taxon>
        <taxon>Bacillati</taxon>
        <taxon>Actinomycetota</taxon>
        <taxon>Actinomycetes</taxon>
        <taxon>Mycobacteriales</taxon>
        <taxon>Mycobacteriaceae</taxon>
        <taxon>Mycobacterium</taxon>
    </lineage>
</organism>
<accession>A0AAJ1SD06</accession>
<dbReference type="Pfam" id="PF02467">
    <property type="entry name" value="Whib"/>
    <property type="match status" value="1"/>
</dbReference>
<evidence type="ECO:0000259" key="2">
    <source>
        <dbReference type="PROSITE" id="PS51674"/>
    </source>
</evidence>
<dbReference type="AlphaFoldDB" id="A0AAJ1SD06"/>
<dbReference type="RefSeq" id="WP_240743943.1">
    <property type="nucleotide sequence ID" value="NZ_JAUFSA010000004.1"/>
</dbReference>
<evidence type="ECO:0000256" key="1">
    <source>
        <dbReference type="SAM" id="MobiDB-lite"/>
    </source>
</evidence>
<dbReference type="PROSITE" id="PS51674">
    <property type="entry name" value="4FE4S_WBL"/>
    <property type="match status" value="1"/>
</dbReference>
<dbReference type="InterPro" id="IPR034768">
    <property type="entry name" value="4FE4S_WBL"/>
</dbReference>
<protein>
    <submittedName>
        <fullName evidence="3">WhiB family transcriptional regulator</fullName>
    </submittedName>
</protein>
<dbReference type="EMBL" id="JAUFSA010000004">
    <property type="protein sequence ID" value="MDP7739289.1"/>
    <property type="molecule type" value="Genomic_DNA"/>
</dbReference>
<name>A0AAJ1SD06_9MYCO</name>
<gene>
    <name evidence="3" type="ORF">QXL92_31640</name>
</gene>
<feature type="compositionally biased region" description="Basic and acidic residues" evidence="1">
    <location>
        <begin position="139"/>
        <end position="148"/>
    </location>
</feature>
<comment type="caution">
    <text evidence="3">The sequence shown here is derived from an EMBL/GenBank/DDBJ whole genome shotgun (WGS) entry which is preliminary data.</text>
</comment>
<dbReference type="Gene3D" id="1.10.10.60">
    <property type="entry name" value="Homeodomain-like"/>
    <property type="match status" value="1"/>
</dbReference>
<feature type="domain" description="4Fe-4S Wbl-type" evidence="2">
    <location>
        <begin position="69"/>
        <end position="127"/>
    </location>
</feature>
<evidence type="ECO:0000313" key="3">
    <source>
        <dbReference type="EMBL" id="MDP7739289.1"/>
    </source>
</evidence>
<feature type="region of interest" description="Disordered" evidence="1">
    <location>
        <begin position="128"/>
        <end position="148"/>
    </location>
</feature>
<proteinExistence type="predicted"/>